<dbReference type="EMBL" id="JAARXI010000005">
    <property type="protein sequence ID" value="MBC2116908.1"/>
    <property type="molecule type" value="Genomic_DNA"/>
</dbReference>
<evidence type="ECO:0000313" key="9">
    <source>
        <dbReference type="EMBL" id="MBC1792430.1"/>
    </source>
</evidence>
<dbReference type="RefSeq" id="WP_036087990.1">
    <property type="nucleotide sequence ID" value="NZ_CBCSHQ010000003.1"/>
</dbReference>
<dbReference type="Proteomes" id="UP000529446">
    <property type="component" value="Unassembled WGS sequence"/>
</dbReference>
<dbReference type="PANTHER" id="PTHR38433">
    <property type="match status" value="1"/>
</dbReference>
<organism evidence="1 17">
    <name type="scientific">Listeria booriae</name>
    <dbReference type="NCBI Taxonomy" id="1552123"/>
    <lineage>
        <taxon>Bacteria</taxon>
        <taxon>Bacillati</taxon>
        <taxon>Bacillota</taxon>
        <taxon>Bacilli</taxon>
        <taxon>Bacillales</taxon>
        <taxon>Listeriaceae</taxon>
        <taxon>Listeria</taxon>
    </lineage>
</organism>
<evidence type="ECO:0000313" key="29">
    <source>
        <dbReference type="Proteomes" id="UP000574104"/>
    </source>
</evidence>
<evidence type="ECO:0000313" key="16">
    <source>
        <dbReference type="EMBL" id="MBC2309547.1"/>
    </source>
</evidence>
<dbReference type="eggNOG" id="COG2427">
    <property type="taxonomic scope" value="Bacteria"/>
</dbReference>
<evidence type="ECO:0000313" key="21">
    <source>
        <dbReference type="Proteomes" id="UP000539064"/>
    </source>
</evidence>
<evidence type="ECO:0000313" key="19">
    <source>
        <dbReference type="Proteomes" id="UP000529446"/>
    </source>
</evidence>
<dbReference type="EMBL" id="JAARPT010000003">
    <property type="protein sequence ID" value="MBC1401164.1"/>
    <property type="molecule type" value="Genomic_DNA"/>
</dbReference>
<dbReference type="Pfam" id="PF07849">
    <property type="entry name" value="DUF1641"/>
    <property type="match status" value="1"/>
</dbReference>
<dbReference type="Proteomes" id="UP000546806">
    <property type="component" value="Unassembled WGS sequence"/>
</dbReference>
<proteinExistence type="predicted"/>
<dbReference type="AlphaFoldDB" id="A0A099W1N7"/>
<evidence type="ECO:0000313" key="31">
    <source>
        <dbReference type="Proteomes" id="UP000586951"/>
    </source>
</evidence>
<reference evidence="18 19" key="2">
    <citation type="submission" date="2020-03" db="EMBL/GenBank/DDBJ databases">
        <title>Soil Listeria distribution.</title>
        <authorList>
            <person name="Liao J."/>
            <person name="Wiedmann M."/>
        </authorList>
    </citation>
    <scope>NUCLEOTIDE SEQUENCE [LARGE SCALE GENOMIC DNA]</scope>
    <source>
        <strain evidence="16 28">FSL L7-0039</strain>
        <strain evidence="15 22">FSL L7-0051</strain>
        <strain evidence="14 30">FSL L7-0054</strain>
        <strain evidence="13 18">FSL L7-0245</strain>
        <strain evidence="12 19">FSL L7-0360</strain>
        <strain evidence="11 25">FSL L7-0435</strain>
        <strain evidence="9 21">FSL L7-0978</strain>
        <strain evidence="10 27">FSL L7-0990</strain>
        <strain evidence="8 26">FSL L7-1017</strain>
        <strain evidence="7 29">FSL L7-1299</strain>
        <strain evidence="6 31">FSL L7-1427</strain>
        <strain evidence="5 24">FSL L7-1658</strain>
        <strain evidence="4 32">FSL L7-1681</strain>
        <strain evidence="2 23">FSL L7-1816</strain>
        <strain evidence="3 20">FSL L7-1833</strain>
    </source>
</reference>
<dbReference type="Proteomes" id="UP000539064">
    <property type="component" value="Unassembled WGS sequence"/>
</dbReference>
<evidence type="ECO:0000313" key="30">
    <source>
        <dbReference type="Proteomes" id="UP000585696"/>
    </source>
</evidence>
<dbReference type="Proteomes" id="UP000585696">
    <property type="component" value="Unassembled WGS sequence"/>
</dbReference>
<evidence type="ECO:0000313" key="14">
    <source>
        <dbReference type="EMBL" id="MBC2284411.1"/>
    </source>
</evidence>
<dbReference type="EMBL" id="JAAROL010000004">
    <property type="protein sequence ID" value="MBC1332464.1"/>
    <property type="molecule type" value="Genomic_DNA"/>
</dbReference>
<evidence type="ECO:0000313" key="27">
    <source>
        <dbReference type="Proteomes" id="UP000548082"/>
    </source>
</evidence>
<evidence type="ECO:0000313" key="4">
    <source>
        <dbReference type="EMBL" id="MBC1371278.1"/>
    </source>
</evidence>
<comment type="caution">
    <text evidence="1">The sequence shown here is derived from an EMBL/GenBank/DDBJ whole genome shotgun (WGS) entry which is preliminary data.</text>
</comment>
<dbReference type="PANTHER" id="PTHR38433:SF1">
    <property type="entry name" value="DUF1641 DOMAIN-CONTAINING PROTEIN"/>
    <property type="match status" value="1"/>
</dbReference>
<evidence type="ECO:0000313" key="11">
    <source>
        <dbReference type="EMBL" id="MBC2005061.1"/>
    </source>
</evidence>
<dbReference type="EMBL" id="JAARVG010000002">
    <property type="protein sequence ID" value="MBC1792430.1"/>
    <property type="molecule type" value="Genomic_DNA"/>
</dbReference>
<dbReference type="Proteomes" id="UP000548082">
    <property type="component" value="Unassembled WGS sequence"/>
</dbReference>
<dbReference type="Proteomes" id="UP000543005">
    <property type="component" value="Unassembled WGS sequence"/>
</dbReference>
<evidence type="ECO:0000313" key="2">
    <source>
        <dbReference type="EMBL" id="MBC1317962.1"/>
    </source>
</evidence>
<dbReference type="OrthoDB" id="147801at2"/>
<evidence type="ECO:0000313" key="6">
    <source>
        <dbReference type="EMBL" id="MBC1566476.1"/>
    </source>
</evidence>
<evidence type="ECO:0000313" key="8">
    <source>
        <dbReference type="EMBL" id="MBC1779939.1"/>
    </source>
</evidence>
<evidence type="ECO:0000313" key="26">
    <source>
        <dbReference type="Proteomes" id="UP000547643"/>
    </source>
</evidence>
<keyword evidence="17" id="KW-1185">Reference proteome</keyword>
<evidence type="ECO:0000313" key="23">
    <source>
        <dbReference type="Proteomes" id="UP000543379"/>
    </source>
</evidence>
<evidence type="ECO:0000313" key="25">
    <source>
        <dbReference type="Proteomes" id="UP000546806"/>
    </source>
</evidence>
<dbReference type="EMBL" id="JAARRU010000004">
    <property type="protein sequence ID" value="MBC1566476.1"/>
    <property type="molecule type" value="Genomic_DNA"/>
</dbReference>
<evidence type="ECO:0000313" key="15">
    <source>
        <dbReference type="EMBL" id="MBC2294014.1"/>
    </source>
</evidence>
<sequence>MAEPISKIRRVEKTEDEVKQEKMAAIKDQIVTEDAAFLEALELVKALHDSGALDMINSALKAKEDIATTFLNEARKEPATNAINNLMISGKLLTDTKPEQTEKLLEGLANAQAKANESLKDDTTLGLFGLAKAMKDPDVNRALRYGLAFLKGVGQELK</sequence>
<dbReference type="Proteomes" id="UP000532866">
    <property type="component" value="Unassembled WGS sequence"/>
</dbReference>
<dbReference type="EMBL" id="JAARWW010000007">
    <property type="protein sequence ID" value="MBC2005061.1"/>
    <property type="molecule type" value="Genomic_DNA"/>
</dbReference>
<dbReference type="EMBL" id="JAARZT010000023">
    <property type="protein sequence ID" value="MBC2294014.1"/>
    <property type="molecule type" value="Genomic_DNA"/>
</dbReference>
<evidence type="ECO:0000313" key="7">
    <source>
        <dbReference type="EMBL" id="MBC1617750.1"/>
    </source>
</evidence>
<dbReference type="GeneID" id="58718704"/>
<dbReference type="STRING" id="1552123.EP57_15305"/>
<dbReference type="Proteomes" id="UP000519573">
    <property type="component" value="Unassembled WGS sequence"/>
</dbReference>
<dbReference type="Proteomes" id="UP000029844">
    <property type="component" value="Unassembled WGS sequence"/>
</dbReference>
<dbReference type="Proteomes" id="UP000586951">
    <property type="component" value="Unassembled WGS sequence"/>
</dbReference>
<evidence type="ECO:0000313" key="24">
    <source>
        <dbReference type="Proteomes" id="UP000544413"/>
    </source>
</evidence>
<dbReference type="EMBL" id="JAAROV010000004">
    <property type="protein sequence ID" value="MBC1317962.1"/>
    <property type="molecule type" value="Genomic_DNA"/>
</dbReference>
<dbReference type="Proteomes" id="UP000591929">
    <property type="component" value="Unassembled WGS sequence"/>
</dbReference>
<evidence type="ECO:0000313" key="20">
    <source>
        <dbReference type="Proteomes" id="UP000532866"/>
    </source>
</evidence>
<dbReference type="EMBL" id="JNFA01000030">
    <property type="protein sequence ID" value="KGL37925.1"/>
    <property type="molecule type" value="Genomic_DNA"/>
</dbReference>
<dbReference type="EMBL" id="JAARSH010000013">
    <property type="protein sequence ID" value="MBC1617750.1"/>
    <property type="molecule type" value="Genomic_DNA"/>
</dbReference>
<reference evidence="1 17" key="1">
    <citation type="submission" date="2014-05" db="EMBL/GenBank/DDBJ databases">
        <title>Novel Listeriaceae from food processing environments.</title>
        <authorList>
            <person name="den Bakker H.C."/>
        </authorList>
    </citation>
    <scope>NUCLEOTIDE SEQUENCE [LARGE SCALE GENOMIC DNA]</scope>
    <source>
        <strain evidence="1 17">FSL A5-0281</strain>
    </source>
</reference>
<dbReference type="EMBL" id="JAARUV010000005">
    <property type="protein sequence ID" value="MBC1779939.1"/>
    <property type="molecule type" value="Genomic_DNA"/>
</dbReference>
<dbReference type="Proteomes" id="UP000574104">
    <property type="component" value="Unassembled WGS sequence"/>
</dbReference>
<evidence type="ECO:0000313" key="1">
    <source>
        <dbReference type="EMBL" id="KGL37925.1"/>
    </source>
</evidence>
<evidence type="ECO:0000313" key="10">
    <source>
        <dbReference type="EMBL" id="MBC1798169.1"/>
    </source>
</evidence>
<name>A0A099W1N7_9LIST</name>
<dbReference type="Proteomes" id="UP000547643">
    <property type="component" value="Unassembled WGS sequence"/>
</dbReference>
<evidence type="ECO:0000313" key="22">
    <source>
        <dbReference type="Proteomes" id="UP000543005"/>
    </source>
</evidence>
<evidence type="ECO:0000313" key="32">
    <source>
        <dbReference type="Proteomes" id="UP000591929"/>
    </source>
</evidence>
<gene>
    <name evidence="1" type="ORF">EP57_15305</name>
    <name evidence="3" type="ORF">HB759_11015</name>
    <name evidence="2" type="ORF">HB811_14350</name>
    <name evidence="5" type="ORF">HB836_06090</name>
    <name evidence="4" type="ORF">HB847_02770</name>
    <name evidence="7" type="ORF">HB904_16240</name>
    <name evidence="6" type="ORF">HB907_13765</name>
    <name evidence="8" type="ORF">HCA46_13920</name>
    <name evidence="9" type="ORF">HCA52_03285</name>
    <name evidence="10" type="ORF">HCA55_15645</name>
    <name evidence="11" type="ORF">HCA78_14900</name>
    <name evidence="12" type="ORF">HCB06_09815</name>
    <name evidence="13" type="ORF">HCB26_12960</name>
    <name evidence="14" type="ORF">HCB69_08475</name>
    <name evidence="15" type="ORF">HCC36_12300</name>
    <name evidence="16" type="ORF">HCJ81_01540</name>
</gene>
<evidence type="ECO:0000313" key="13">
    <source>
        <dbReference type="EMBL" id="MBC2167484.1"/>
    </source>
</evidence>
<dbReference type="EMBL" id="JAARPL010000002">
    <property type="protein sequence ID" value="MBC1371278.1"/>
    <property type="molecule type" value="Genomic_DNA"/>
</dbReference>
<evidence type="ECO:0000313" key="12">
    <source>
        <dbReference type="EMBL" id="MBC2116908.1"/>
    </source>
</evidence>
<dbReference type="Proteomes" id="UP000565628">
    <property type="component" value="Unassembled WGS sequence"/>
</dbReference>
<evidence type="ECO:0000313" key="28">
    <source>
        <dbReference type="Proteomes" id="UP000565628"/>
    </source>
</evidence>
<evidence type="ECO:0000313" key="5">
    <source>
        <dbReference type="EMBL" id="MBC1401164.1"/>
    </source>
</evidence>
<dbReference type="EMBL" id="JAARVD010000009">
    <property type="protein sequence ID" value="MBC1798169.1"/>
    <property type="molecule type" value="Genomic_DNA"/>
</dbReference>
<evidence type="ECO:0000313" key="17">
    <source>
        <dbReference type="Proteomes" id="UP000029844"/>
    </source>
</evidence>
<evidence type="ECO:0000313" key="3">
    <source>
        <dbReference type="EMBL" id="MBC1332464.1"/>
    </source>
</evidence>
<dbReference type="InterPro" id="IPR012440">
    <property type="entry name" value="DUF1641"/>
</dbReference>
<dbReference type="EMBL" id="JAARYH010000005">
    <property type="protein sequence ID" value="MBC2167484.1"/>
    <property type="molecule type" value="Genomic_DNA"/>
</dbReference>
<evidence type="ECO:0000313" key="18">
    <source>
        <dbReference type="Proteomes" id="UP000519573"/>
    </source>
</evidence>
<dbReference type="Proteomes" id="UP000543379">
    <property type="component" value="Unassembled WGS sequence"/>
</dbReference>
<dbReference type="EMBL" id="JAARZS010000019">
    <property type="protein sequence ID" value="MBC2284411.1"/>
    <property type="molecule type" value="Genomic_DNA"/>
</dbReference>
<dbReference type="Proteomes" id="UP000544413">
    <property type="component" value="Unassembled WGS sequence"/>
</dbReference>
<accession>A0A099W1N7</accession>
<protein>
    <submittedName>
        <fullName evidence="2">DUF1641 domain-containing protein</fullName>
    </submittedName>
</protein>
<dbReference type="EMBL" id="JAASWV010000002">
    <property type="protein sequence ID" value="MBC2309547.1"/>
    <property type="molecule type" value="Genomic_DNA"/>
</dbReference>